<feature type="compositionally biased region" description="Low complexity" evidence="4">
    <location>
        <begin position="759"/>
        <end position="774"/>
    </location>
</feature>
<evidence type="ECO:0000256" key="3">
    <source>
        <dbReference type="SAM" id="Coils"/>
    </source>
</evidence>
<dbReference type="SUPFAM" id="SSF50156">
    <property type="entry name" value="PDZ domain-like"/>
    <property type="match status" value="1"/>
</dbReference>
<dbReference type="Gene3D" id="2.30.42.10">
    <property type="match status" value="1"/>
</dbReference>
<organism evidence="7 8">
    <name type="scientific">Bursaphelenchus xylophilus</name>
    <name type="common">Pinewood nematode worm</name>
    <name type="synonym">Aphelenchoides xylophilus</name>
    <dbReference type="NCBI Taxonomy" id="6326"/>
    <lineage>
        <taxon>Eukaryota</taxon>
        <taxon>Metazoa</taxon>
        <taxon>Ecdysozoa</taxon>
        <taxon>Nematoda</taxon>
        <taxon>Chromadorea</taxon>
        <taxon>Rhabditida</taxon>
        <taxon>Tylenchina</taxon>
        <taxon>Tylenchomorpha</taxon>
        <taxon>Aphelenchoidea</taxon>
        <taxon>Aphelenchoididae</taxon>
        <taxon>Bursaphelenchus</taxon>
    </lineage>
</organism>
<dbReference type="SUPFAM" id="SSF50044">
    <property type="entry name" value="SH3-domain"/>
    <property type="match status" value="2"/>
</dbReference>
<dbReference type="PROSITE" id="PS50002">
    <property type="entry name" value="SH3"/>
    <property type="match status" value="2"/>
</dbReference>
<evidence type="ECO:0000256" key="2">
    <source>
        <dbReference type="PROSITE-ProRule" id="PRU00192"/>
    </source>
</evidence>
<name>A0A7I8WSI0_BURXY</name>
<dbReference type="SMART" id="SM00228">
    <property type="entry name" value="PDZ"/>
    <property type="match status" value="1"/>
</dbReference>
<dbReference type="EMBL" id="CAJFCV020000004">
    <property type="protein sequence ID" value="CAG9115257.1"/>
    <property type="molecule type" value="Genomic_DNA"/>
</dbReference>
<evidence type="ECO:0000313" key="7">
    <source>
        <dbReference type="EMBL" id="CAD5225970.1"/>
    </source>
</evidence>
<dbReference type="InterPro" id="IPR036028">
    <property type="entry name" value="SH3-like_dom_sf"/>
</dbReference>
<protein>
    <submittedName>
        <fullName evidence="7">(pine wood nematode) hypothetical protein</fullName>
    </submittedName>
</protein>
<feature type="domain" description="SH3" evidence="5">
    <location>
        <begin position="1347"/>
        <end position="1407"/>
    </location>
</feature>
<dbReference type="PANTHER" id="PTHR14167">
    <property type="entry name" value="SH3 DOMAIN-CONTAINING"/>
    <property type="match status" value="1"/>
</dbReference>
<evidence type="ECO:0000259" key="6">
    <source>
        <dbReference type="PROSITE" id="PS50106"/>
    </source>
</evidence>
<accession>A0A7I8WSI0</accession>
<dbReference type="InterPro" id="IPR036034">
    <property type="entry name" value="PDZ_sf"/>
</dbReference>
<feature type="compositionally biased region" description="Polar residues" evidence="4">
    <location>
        <begin position="775"/>
        <end position="786"/>
    </location>
</feature>
<feature type="region of interest" description="Disordered" evidence="4">
    <location>
        <begin position="138"/>
        <end position="173"/>
    </location>
</feature>
<dbReference type="InterPro" id="IPR001452">
    <property type="entry name" value="SH3_domain"/>
</dbReference>
<keyword evidence="8" id="KW-1185">Reference proteome</keyword>
<keyword evidence="3" id="KW-0175">Coiled coil</keyword>
<dbReference type="Pfam" id="PF14604">
    <property type="entry name" value="SH3_9"/>
    <property type="match status" value="2"/>
</dbReference>
<feature type="compositionally biased region" description="Low complexity" evidence="4">
    <location>
        <begin position="188"/>
        <end position="202"/>
    </location>
</feature>
<dbReference type="Pfam" id="PF00595">
    <property type="entry name" value="PDZ"/>
    <property type="match status" value="1"/>
</dbReference>
<dbReference type="InterPro" id="IPR001478">
    <property type="entry name" value="PDZ"/>
</dbReference>
<feature type="domain" description="PDZ" evidence="6">
    <location>
        <begin position="5"/>
        <end position="85"/>
    </location>
</feature>
<dbReference type="SMR" id="A0A7I8WSI0"/>
<feature type="region of interest" description="Disordered" evidence="4">
    <location>
        <begin position="187"/>
        <end position="222"/>
    </location>
</feature>
<feature type="region of interest" description="Disordered" evidence="4">
    <location>
        <begin position="1412"/>
        <end position="1434"/>
    </location>
</feature>
<feature type="region of interest" description="Disordered" evidence="4">
    <location>
        <begin position="261"/>
        <end position="281"/>
    </location>
</feature>
<comment type="caution">
    <text evidence="7">The sequence shown here is derived from an EMBL/GenBank/DDBJ whole genome shotgun (WGS) entry which is preliminary data.</text>
</comment>
<feature type="region of interest" description="Disordered" evidence="4">
    <location>
        <begin position="511"/>
        <end position="534"/>
    </location>
</feature>
<evidence type="ECO:0000256" key="1">
    <source>
        <dbReference type="ARBA" id="ARBA00022443"/>
    </source>
</evidence>
<dbReference type="Proteomes" id="UP000582659">
    <property type="component" value="Unassembled WGS sequence"/>
</dbReference>
<dbReference type="Proteomes" id="UP000659654">
    <property type="component" value="Unassembled WGS sequence"/>
</dbReference>
<dbReference type="PROSITE" id="PS50106">
    <property type="entry name" value="PDZ"/>
    <property type="match status" value="1"/>
</dbReference>
<feature type="compositionally biased region" description="Basic and acidic residues" evidence="4">
    <location>
        <begin position="139"/>
        <end position="152"/>
    </location>
</feature>
<feature type="region of interest" description="Disordered" evidence="4">
    <location>
        <begin position="729"/>
        <end position="812"/>
    </location>
</feature>
<feature type="compositionally biased region" description="Polar residues" evidence="4">
    <location>
        <begin position="799"/>
        <end position="810"/>
    </location>
</feature>
<feature type="compositionally biased region" description="Polar residues" evidence="4">
    <location>
        <begin position="576"/>
        <end position="593"/>
    </location>
</feature>
<evidence type="ECO:0000313" key="8">
    <source>
        <dbReference type="Proteomes" id="UP000659654"/>
    </source>
</evidence>
<feature type="region of interest" description="Disordered" evidence="4">
    <location>
        <begin position="1256"/>
        <end position="1277"/>
    </location>
</feature>
<feature type="region of interest" description="Disordered" evidence="4">
    <location>
        <begin position="353"/>
        <end position="396"/>
    </location>
</feature>
<dbReference type="InterPro" id="IPR050384">
    <property type="entry name" value="Endophilin_SH3RF"/>
</dbReference>
<keyword evidence="1 2" id="KW-0728">SH3 domain</keyword>
<feature type="region of interest" description="Disordered" evidence="4">
    <location>
        <begin position="576"/>
        <end position="635"/>
    </location>
</feature>
<dbReference type="SMART" id="SM00326">
    <property type="entry name" value="SH3"/>
    <property type="match status" value="2"/>
</dbReference>
<dbReference type="EMBL" id="CAJFDI010000004">
    <property type="protein sequence ID" value="CAD5225970.1"/>
    <property type="molecule type" value="Genomic_DNA"/>
</dbReference>
<feature type="compositionally biased region" description="Polar residues" evidence="4">
    <location>
        <begin position="153"/>
        <end position="162"/>
    </location>
</feature>
<reference evidence="7" key="1">
    <citation type="submission" date="2020-09" db="EMBL/GenBank/DDBJ databases">
        <authorList>
            <person name="Kikuchi T."/>
        </authorList>
    </citation>
    <scope>NUCLEOTIDE SEQUENCE</scope>
    <source>
        <strain evidence="7">Ka4C1</strain>
    </source>
</reference>
<feature type="domain" description="SH3" evidence="5">
    <location>
        <begin position="1284"/>
        <end position="1343"/>
    </location>
</feature>
<evidence type="ECO:0000259" key="5">
    <source>
        <dbReference type="PROSITE" id="PS50002"/>
    </source>
</evidence>
<sequence>MGESQIQMELNLKNGPPWGFRMAARDNGQVFVSQVLLNGCADQAGLEVGDLIEKMAGCPMTDLEKAHGALRNASGTLCLAIKRENNDSDISLINENDPPKPLKPFEGQTEGQRLQHYPFQGAYLTTDGYKITSELIQSSEDHQKTPEAKETPKNLNSTQFLSENRPEKTTSGHNLTVQDHLTVDVRHSQSPISSSPIQSPESHQAELINSPGSVESHKQASPILERSQKSAYNNGQALSQVSPQGLQQPVQVDLQKSVTYQGNNQEKNPSAGRRVLSPIPDNSQKIGQEIAVHNQQRQASPLTNKKIFAQPTSPVAQPKFQRPPQLSTVTPFQAYHQASENLAKSCQDLKQTSEGLKVEESQNKSPLAQRKLPPEVLPKPPVVSRKPDAENSSIESIDPQEHQVQYLEQQESQVQHPRPSLATLEAKLQHFEEKIREAEIPKTATRPDDIPRGRINLQVGANDSPKAPRSVSLVAALSRKPPPAQNYLGGFRGTASDKKRFFEVQAARLASPPRKMGNRRSRPKSVTGYGSRTMANTPMFDRDYSSYYEYRSENSTPVNYFTPPGIQIPKNNLSHSITAPESSSNIWNGNSKQTMEEVEQSLRTEGYQETVENSQNSKKIAPTPPPKPKSRPNSCIGMPVNEMTATPISYHVQTTQTGLVNDNNNNIQGENKTEINGNIADKEKKEVIVTNRSVEVEPVEQKPVLSRVQTPVREWSTITAVRKEIPILAQPYSPPPQMPRFDSPEPRVSNNSNVDQIRPLSPSQPSLPSPNASSDTGFASNLSTPQVKPEKKVTPLAPQDTNESSKSSVDSAVPPINTLELITKNGYAASCEETEEEGISPMRNVDDPNWYKDMFKKMHVIDGNEGRSILSERLQRDQHLAPVRSPLIPVQSNQFAHSTEDLGGFEADPPRIRALDQVRSPTDDFFAQSTQDYTRPQDLQVQDHLQKGEEYLQQVQDQLEEEMNGRNSRSQSVPRRYDPVADMEIVDRAYQTRKRSGIGNGGRFYSSQQLNGDDARLSPFDESYEEIYKNAGAIARLATTPNISVRRSSPSSSVCCLSPPPKVPPSHFHLPAHRLRLYSEDRPKSASGYNRSVRSPEVSWLEVEEFSERLGKPATKLRWKQRSLESVADQVVQHQIEDKLDKASKDLDKLLNDLQNQHLKALRADSGAFCSSRSTSSNEFTGFLQNGTATLSKGARELKRLQKEEMLSRQRAGKLTSELDDQRSRRHGYIPNVSPALQNNYNRLDQLLVDFDQPRRPATSLSAPQQRLMHSASAHSLNRRPATSNVITCTALYKFVAQHPRELSLNRGDVVRVHREVDDHWLEGERNGHIGIFPASYVQMESDPTTSGRNRVRAVYPFQARNPNELSLKAGEILKLRREIDANWVEGHNSHGAIGIFPRSYVRDLDLDDSDFSSGSGGIPDRPKTPKIPFSSSNNTFSRAARQKFERQLIQDFLCFGRMQDFELECSQTAKFHRKDSLKPEEETTPFKFHVEWLFPKLMFTSKRKTGPFASHARRPHLKSSVKTGSTISRSTLRKKPFHMEFEWCRLFFWLQRVLAVKFSRLAAFQFKFLEKIILY</sequence>
<dbReference type="Gene3D" id="2.30.30.40">
    <property type="entry name" value="SH3 Domains"/>
    <property type="match status" value="2"/>
</dbReference>
<evidence type="ECO:0000256" key="4">
    <source>
        <dbReference type="SAM" id="MobiDB-lite"/>
    </source>
</evidence>
<dbReference type="CDD" id="cd11781">
    <property type="entry name" value="SH3_Sorbs_1"/>
    <property type="match status" value="1"/>
</dbReference>
<gene>
    <name evidence="7" type="ORF">BXYJ_LOCUS8811</name>
</gene>
<dbReference type="PANTHER" id="PTHR14167:SF116">
    <property type="entry name" value="CAP, ISOFORM AC"/>
    <property type="match status" value="1"/>
</dbReference>
<proteinExistence type="predicted"/>
<dbReference type="OrthoDB" id="73680at2759"/>
<feature type="coiled-coil region" evidence="3">
    <location>
        <begin position="1133"/>
        <end position="1160"/>
    </location>
</feature>